<sequence>MASDVGGLRRRGVLQRRVSGGRLRESFRFAELAALTVGFAGLVMPVIGWLIGLALVFASPRWYRWEKFVALVVPGGLATLVAIAVAALTRLQTNHPEFVRDALPSPYDVAWVGITMVLVIGACVGLWLFHRIDDAYRMPPGSGA</sequence>
<name>A0A1H4R777_9MICO</name>
<keyword evidence="3" id="KW-1185">Reference proteome</keyword>
<keyword evidence="1" id="KW-0472">Membrane</keyword>
<dbReference type="OrthoDB" id="5114815at2"/>
<dbReference type="AlphaFoldDB" id="A0A1H4R777"/>
<evidence type="ECO:0000313" key="2">
    <source>
        <dbReference type="EMBL" id="SEC27676.1"/>
    </source>
</evidence>
<keyword evidence="1" id="KW-1133">Transmembrane helix</keyword>
<dbReference type="EMBL" id="FNRY01000001">
    <property type="protein sequence ID" value="SEC27676.1"/>
    <property type="molecule type" value="Genomic_DNA"/>
</dbReference>
<gene>
    <name evidence="2" type="ORF">SAMN04489806_3021</name>
</gene>
<feature type="transmembrane region" description="Helical" evidence="1">
    <location>
        <begin position="109"/>
        <end position="129"/>
    </location>
</feature>
<evidence type="ECO:0000313" key="3">
    <source>
        <dbReference type="Proteomes" id="UP000199183"/>
    </source>
</evidence>
<organism evidence="2 3">
    <name type="scientific">Paramicrobacterium humi</name>
    <dbReference type="NCBI Taxonomy" id="640635"/>
    <lineage>
        <taxon>Bacteria</taxon>
        <taxon>Bacillati</taxon>
        <taxon>Actinomycetota</taxon>
        <taxon>Actinomycetes</taxon>
        <taxon>Micrococcales</taxon>
        <taxon>Microbacteriaceae</taxon>
        <taxon>Paramicrobacterium</taxon>
    </lineage>
</organism>
<keyword evidence="1" id="KW-0812">Transmembrane</keyword>
<proteinExistence type="predicted"/>
<reference evidence="2 3" key="1">
    <citation type="submission" date="2016-10" db="EMBL/GenBank/DDBJ databases">
        <authorList>
            <person name="de Groot N.N."/>
        </authorList>
    </citation>
    <scope>NUCLEOTIDE SEQUENCE [LARGE SCALE GENOMIC DNA]</scope>
    <source>
        <strain evidence="2 3">DSM 21799</strain>
    </source>
</reference>
<evidence type="ECO:0000256" key="1">
    <source>
        <dbReference type="SAM" id="Phobius"/>
    </source>
</evidence>
<feature type="transmembrane region" description="Helical" evidence="1">
    <location>
        <begin position="68"/>
        <end position="89"/>
    </location>
</feature>
<accession>A0A1H4R777</accession>
<feature type="transmembrane region" description="Helical" evidence="1">
    <location>
        <begin position="32"/>
        <end position="56"/>
    </location>
</feature>
<dbReference type="RefSeq" id="WP_143034069.1">
    <property type="nucleotide sequence ID" value="NZ_FNRY01000001.1"/>
</dbReference>
<dbReference type="Proteomes" id="UP000199183">
    <property type="component" value="Unassembled WGS sequence"/>
</dbReference>
<protein>
    <submittedName>
        <fullName evidence="2">Uncharacterized protein</fullName>
    </submittedName>
</protein>